<accession>A0A1C3KBB0</accession>
<dbReference type="EMBL" id="LT594495">
    <property type="protein sequence ID" value="SBT70847.1"/>
    <property type="molecule type" value="Genomic_DNA"/>
</dbReference>
<evidence type="ECO:0000256" key="2">
    <source>
        <dbReference type="SAM" id="Phobius"/>
    </source>
</evidence>
<organism evidence="4 5">
    <name type="scientific">Plasmodium malariae</name>
    <dbReference type="NCBI Taxonomy" id="5858"/>
    <lineage>
        <taxon>Eukaryota</taxon>
        <taxon>Sar</taxon>
        <taxon>Alveolata</taxon>
        <taxon>Apicomplexa</taxon>
        <taxon>Aconoidasida</taxon>
        <taxon>Haemosporida</taxon>
        <taxon>Plasmodiidae</taxon>
        <taxon>Plasmodium</taxon>
        <taxon>Plasmodium (Plasmodium)</taxon>
    </lineage>
</organism>
<dbReference type="InterPro" id="IPR038528">
    <property type="entry name" value="TEL2_C_sf"/>
</dbReference>
<feature type="transmembrane region" description="Helical" evidence="2">
    <location>
        <begin position="109"/>
        <end position="127"/>
    </location>
</feature>
<feature type="compositionally biased region" description="Acidic residues" evidence="1">
    <location>
        <begin position="911"/>
        <end position="920"/>
    </location>
</feature>
<feature type="compositionally biased region" description="Basic and acidic residues" evidence="1">
    <location>
        <begin position="267"/>
        <end position="280"/>
    </location>
</feature>
<dbReference type="Gene3D" id="1.25.40.720">
    <property type="entry name" value="Telomere length regulation protein 2, C-terminal domain"/>
    <property type="match status" value="1"/>
</dbReference>
<sequence length="1521" mass="179451">MSNISKKKKKREKAEAEELYVNSGKINNKGAKRIIHTAQIQLHTYCNFSRSNNMGIRLEEMIKDNAHHDIENLLNNFFVAHIPVSFEIVRLKRKKRYKEALRQLQRNKYILINECFFVLSNLISAILKGILKIENVKKVRRYYFIYVWFIPFFISRRNERVIKELEKENICSKTNDNSHTEANEKDREVAPYRRKRNTPFYGVYLSEWIIAGLNKIMHSMILEDDHIFIENWAFILDLMKFIYVDKNILRKYFLKNSSLSDTYEDNDSSKERSDKGISSDRGVCDKKLKHDEKDSKNAIVVHDNFHKTMEKYYEDVSKVTKAYFVFPHLLFKCITKGLKKDDEKRKLQIYNYIIPHELNDKNFYKNAVEVCIFSWLNIKEGRVNYEKIVYFTKKIINIDLRDYFCQTLLYVLLTSENHVDCSKKEKLDIKMSQLITLNNGVTSDYGITPNEAHTTRLNENFINKEKAKTDALCNINYVIENIFYYLHLYCSDTHEGKTLLSCLMKNICPFIKFFEEKEKISLCLYNEHVNYMLIVLINIIFLYGWNFFFLEKFFNVFSKSCLPLSFAISLVEVVSQLFSRKSFHSILFKNFKWKKKKIIDSVEVLNEKRSYAEALEDMERSEGVVGESEKDANTLDECRIEVVAINFLREMLFHTLDQFTNDIQENEKRIFISIILSKLLYIFSVNIRKINKKIAHNLYIFDILSERELYIYKMNRYNVKIFESVTYIIHCLFNCNDELSLYCGQVIAHYFKHYVDNQSLKKEEEKISFEGKKKVKNKINTSDRSENSTDDEKYLFPNLEQPIQCLPKKIRHFKVIKQNHFSYLQDLLRMNDVMRRCKIKGNHFKKSINILPVVVGPGNSYRNELVEKNHILSEYLPGVVGPGNSYRNELGEKNHILSDYFTTMCKRGEGSNDEELEENELSPCRSEDQTKESIGEANGGDNGSNGSDEEAKASYDRTRNKGPGSTSLKKYGTKEKRKRNENDMMIKNAKYVIDNELYDLEEKEFLVQLEQENEFYLNIESNRYMYVDPSEDLFECLERLKNRASYIERNIDEKNYDILKLNEKKESYEEENFRICQVVVLLPRLIKQGDILSYIGVELFEVLLSLNNNSCMINKDKISFIAIKLFDMVLLSINIPVQISNFVLKNIYSNMYSSDQKMLMLLSLQLSALFLSNSFRMHSIFECVQNFARNLGISTSMMKNRKILQHQVEVNAEDQVKEIDKSKEDANDQYNDKSNGEAEYNFLNFSEKCYNLFDDFTKKINNYANNDDGDTTISLRGPYEDNNKREENACQEMKQNCSTTNFADDEGGNSCYYTKHENSSFSSEKQYEVEKIKKNYKMVKKGITNTKILQSRNYSYTNKKKAQIFLNFCSNFFSDVYAKLFCLTIKKEMTNIDYDEYRLRKYYSNDSSLTLFLISSYTLFFNCSCNSYLQVDDILNDGFSIGNFFIRNKNFLVRRASFKLVFHMIHLILKKKKFYILKNENYMNVINYLSNNVEMEHDALSLRYINHVLGVHETLMVGTEY</sequence>
<proteinExistence type="predicted"/>
<gene>
    <name evidence="4" type="primary">PmlGA01_070009400</name>
    <name evidence="4" type="ORF">PMLGA01_070009400</name>
</gene>
<dbReference type="VEuPathDB" id="PlasmoDB:PmUG01_07018700"/>
<dbReference type="InterPro" id="IPR019337">
    <property type="entry name" value="Telomere_length_regulation_dom"/>
</dbReference>
<keyword evidence="2" id="KW-1133">Transmembrane helix</keyword>
<reference evidence="4 5" key="1">
    <citation type="submission" date="2016-06" db="EMBL/GenBank/DDBJ databases">
        <authorList>
            <consortium name="Pathogen Informatics"/>
        </authorList>
    </citation>
    <scope>NUCLEOTIDE SEQUENCE [LARGE SCALE GENOMIC DNA]</scope>
    <source>
        <strain evidence="4">PmlGA01</strain>
    </source>
</reference>
<evidence type="ECO:0000313" key="4">
    <source>
        <dbReference type="EMBL" id="SBT70847.1"/>
    </source>
</evidence>
<feature type="region of interest" description="Disordered" evidence="1">
    <location>
        <begin position="908"/>
        <end position="980"/>
    </location>
</feature>
<feature type="region of interest" description="Disordered" evidence="1">
    <location>
        <begin position="260"/>
        <end position="280"/>
    </location>
</feature>
<dbReference type="Pfam" id="PF10193">
    <property type="entry name" value="Telomere_reg-2"/>
    <property type="match status" value="1"/>
</dbReference>
<feature type="transmembrane region" description="Helical" evidence="2">
    <location>
        <begin position="139"/>
        <end position="155"/>
    </location>
</feature>
<keyword evidence="2" id="KW-0812">Transmembrane</keyword>
<evidence type="ECO:0000259" key="3">
    <source>
        <dbReference type="Pfam" id="PF10193"/>
    </source>
</evidence>
<feature type="compositionally biased region" description="Basic and acidic residues" evidence="1">
    <location>
        <begin position="925"/>
        <end position="934"/>
    </location>
</feature>
<feature type="transmembrane region" description="Helical" evidence="2">
    <location>
        <begin position="529"/>
        <end position="550"/>
    </location>
</feature>
<dbReference type="Proteomes" id="UP000219799">
    <property type="component" value="Chromosome 7"/>
</dbReference>
<evidence type="ECO:0000313" key="5">
    <source>
        <dbReference type="Proteomes" id="UP000219799"/>
    </source>
</evidence>
<name>A0A1C3KBB0_PLAMA</name>
<feature type="domain" description="Telomere length regulation protein conserved" evidence="3">
    <location>
        <begin position="1061"/>
        <end position="1168"/>
    </location>
</feature>
<keyword evidence="2" id="KW-0472">Membrane</keyword>
<feature type="compositionally biased region" description="Basic and acidic residues" evidence="1">
    <location>
        <begin position="949"/>
        <end position="959"/>
    </location>
</feature>
<evidence type="ECO:0000256" key="1">
    <source>
        <dbReference type="SAM" id="MobiDB-lite"/>
    </source>
</evidence>
<protein>
    <recommendedName>
        <fullName evidence="3">Telomere length regulation protein conserved domain-containing protein</fullName>
    </recommendedName>
</protein>